<reference evidence="10" key="1">
    <citation type="submission" date="2016-11" db="EMBL/GenBank/DDBJ databases">
        <authorList>
            <person name="Varghese N."/>
            <person name="Submissions S."/>
        </authorList>
    </citation>
    <scope>NUCLEOTIDE SEQUENCE [LARGE SCALE GENOMIC DNA]</scope>
    <source>
        <strain evidence="10">DSM 26134</strain>
    </source>
</reference>
<dbReference type="PROSITE" id="PS50042">
    <property type="entry name" value="CNMP_BINDING_3"/>
    <property type="match status" value="1"/>
</dbReference>
<feature type="transmembrane region" description="Helical" evidence="7">
    <location>
        <begin position="77"/>
        <end position="96"/>
    </location>
</feature>
<dbReference type="InterPro" id="IPR006685">
    <property type="entry name" value="MscS_channel_2nd"/>
</dbReference>
<dbReference type="InterPro" id="IPR023408">
    <property type="entry name" value="MscS_beta-dom_sf"/>
</dbReference>
<sequence length="478" mass="54658">MNKDSVTFWGILIATLYPVLAILLSEINHRLKRADHPSAQTVRLLKNVFLPLLTVYLVLVKIIPYEIPVVFLKLYETLLWIIGLYLFINFINQIFFTDSDIEDDRKARVPKLLQQIMRMIVIAIGFAVIASEIWGSDLGSLITALGVTSLVLGLALQDTLGNLFAGISLIYEKPFATGDWIQIDSHYGKIVEINWRAIRIVNRQNDMITVPNSYLGKQVFLNYSRPNKFHAESVRVAFNNEVPPNKVKGIIEEIIQNTANIRKEPPYEVKTVNFDNHKVEYEVLYFIDDFWESELIKDELYTKIWYGAKRNSVKLPNPVSYSKPWPFEEFDKEAFLLSKSKLILNSPVFSGLTVVDLKSMIKKSNYNSYGQGEVIVQQGELSDHVHLIIMGEVAIYVEQDGEERTHVGTAKKGELFGEMELLNNTANEGTVIAHTDLGLMSIPYKVINDLIENNLSIKRKFDSLIKIRKKEQFNKVNN</sequence>
<dbReference type="PANTHER" id="PTHR30221">
    <property type="entry name" value="SMALL-CONDUCTANCE MECHANOSENSITIVE CHANNEL"/>
    <property type="match status" value="1"/>
</dbReference>
<feature type="transmembrane region" description="Helical" evidence="7">
    <location>
        <begin position="116"/>
        <end position="135"/>
    </location>
</feature>
<dbReference type="GO" id="GO:0008381">
    <property type="term" value="F:mechanosensitive monoatomic ion channel activity"/>
    <property type="evidence" value="ECO:0007669"/>
    <property type="project" value="InterPro"/>
</dbReference>
<dbReference type="STRING" id="156994.SAMN04488028_101497"/>
<evidence type="ECO:0000313" key="10">
    <source>
        <dbReference type="Proteomes" id="UP000184474"/>
    </source>
</evidence>
<dbReference type="InterPro" id="IPR011014">
    <property type="entry name" value="MscS_channel_TM-2"/>
</dbReference>
<dbReference type="Gene3D" id="1.10.287.1260">
    <property type="match status" value="1"/>
</dbReference>
<dbReference type="SUPFAM" id="SSF82689">
    <property type="entry name" value="Mechanosensitive channel protein MscS (YggB), C-terminal domain"/>
    <property type="match status" value="1"/>
</dbReference>
<dbReference type="InterPro" id="IPR018490">
    <property type="entry name" value="cNMP-bd_dom_sf"/>
</dbReference>
<keyword evidence="4 7" id="KW-0812">Transmembrane</keyword>
<dbReference type="InterPro" id="IPR045275">
    <property type="entry name" value="MscS_archaea/bacteria_type"/>
</dbReference>
<keyword evidence="3" id="KW-1003">Cell membrane</keyword>
<dbReference type="Pfam" id="PF21088">
    <property type="entry name" value="MS_channel_1st"/>
    <property type="match status" value="1"/>
</dbReference>
<feature type="transmembrane region" description="Helical" evidence="7">
    <location>
        <begin position="6"/>
        <end position="24"/>
    </location>
</feature>
<evidence type="ECO:0000256" key="2">
    <source>
        <dbReference type="ARBA" id="ARBA00008017"/>
    </source>
</evidence>
<keyword evidence="6 7" id="KW-0472">Membrane</keyword>
<comment type="similarity">
    <text evidence="2">Belongs to the MscS (TC 1.A.23) family.</text>
</comment>
<dbReference type="PANTHER" id="PTHR30221:SF1">
    <property type="entry name" value="SMALL-CONDUCTANCE MECHANOSENSITIVE CHANNEL"/>
    <property type="match status" value="1"/>
</dbReference>
<name>A0A1M6KA23_REIAG</name>
<dbReference type="Gene3D" id="2.60.120.10">
    <property type="entry name" value="Jelly Rolls"/>
    <property type="match status" value="1"/>
</dbReference>
<proteinExistence type="inferred from homology"/>
<dbReference type="CDD" id="cd00038">
    <property type="entry name" value="CAP_ED"/>
    <property type="match status" value="1"/>
</dbReference>
<evidence type="ECO:0000256" key="1">
    <source>
        <dbReference type="ARBA" id="ARBA00004651"/>
    </source>
</evidence>
<dbReference type="InterPro" id="IPR049142">
    <property type="entry name" value="MS_channel_1st"/>
</dbReference>
<feature type="domain" description="Cyclic nucleotide-binding" evidence="8">
    <location>
        <begin position="348"/>
        <end position="460"/>
    </location>
</feature>
<gene>
    <name evidence="9" type="ORF">SAMN04488028_101497</name>
</gene>
<dbReference type="Gene3D" id="3.30.70.100">
    <property type="match status" value="1"/>
</dbReference>
<feature type="transmembrane region" description="Helical" evidence="7">
    <location>
        <begin position="44"/>
        <end position="65"/>
    </location>
</feature>
<dbReference type="Gene3D" id="2.30.30.60">
    <property type="match status" value="1"/>
</dbReference>
<evidence type="ECO:0000256" key="4">
    <source>
        <dbReference type="ARBA" id="ARBA00022692"/>
    </source>
</evidence>
<accession>A0A1M6KA23</accession>
<evidence type="ECO:0000256" key="6">
    <source>
        <dbReference type="ARBA" id="ARBA00023136"/>
    </source>
</evidence>
<dbReference type="InterPro" id="IPR014710">
    <property type="entry name" value="RmlC-like_jellyroll"/>
</dbReference>
<keyword evidence="5 7" id="KW-1133">Transmembrane helix</keyword>
<evidence type="ECO:0000256" key="5">
    <source>
        <dbReference type="ARBA" id="ARBA00022989"/>
    </source>
</evidence>
<dbReference type="Proteomes" id="UP000184474">
    <property type="component" value="Unassembled WGS sequence"/>
</dbReference>
<keyword evidence="10" id="KW-1185">Reference proteome</keyword>
<protein>
    <submittedName>
        <fullName evidence="9">Small-conductance mechanosensitive channel</fullName>
    </submittedName>
</protein>
<organism evidence="9 10">
    <name type="scientific">Reichenbachiella agariperforans</name>
    <dbReference type="NCBI Taxonomy" id="156994"/>
    <lineage>
        <taxon>Bacteria</taxon>
        <taxon>Pseudomonadati</taxon>
        <taxon>Bacteroidota</taxon>
        <taxon>Cytophagia</taxon>
        <taxon>Cytophagales</taxon>
        <taxon>Reichenbachiellaceae</taxon>
        <taxon>Reichenbachiella</taxon>
    </lineage>
</organism>
<dbReference type="InterPro" id="IPR000595">
    <property type="entry name" value="cNMP-bd_dom"/>
</dbReference>
<dbReference type="EMBL" id="FRAA01000001">
    <property type="protein sequence ID" value="SHJ55786.1"/>
    <property type="molecule type" value="Genomic_DNA"/>
</dbReference>
<evidence type="ECO:0000256" key="3">
    <source>
        <dbReference type="ARBA" id="ARBA00022475"/>
    </source>
</evidence>
<dbReference type="AlphaFoldDB" id="A0A1M6KA23"/>
<dbReference type="GO" id="GO:0005886">
    <property type="term" value="C:plasma membrane"/>
    <property type="evidence" value="ECO:0007669"/>
    <property type="project" value="UniProtKB-SubCell"/>
</dbReference>
<dbReference type="InterPro" id="IPR010920">
    <property type="entry name" value="LSM_dom_sf"/>
</dbReference>
<comment type="subcellular location">
    <subcellularLocation>
        <location evidence="1">Cell membrane</location>
        <topology evidence="1">Multi-pass membrane protein</topology>
    </subcellularLocation>
</comment>
<dbReference type="Pfam" id="PF00924">
    <property type="entry name" value="MS_channel_2nd"/>
    <property type="match status" value="1"/>
</dbReference>
<dbReference type="InterPro" id="IPR011066">
    <property type="entry name" value="MscS_channel_C_sf"/>
</dbReference>
<evidence type="ECO:0000259" key="8">
    <source>
        <dbReference type="PROSITE" id="PS50042"/>
    </source>
</evidence>
<dbReference type="RefSeq" id="WP_073119116.1">
    <property type="nucleotide sequence ID" value="NZ_FRAA01000001.1"/>
</dbReference>
<evidence type="ECO:0000313" key="9">
    <source>
        <dbReference type="EMBL" id="SHJ55786.1"/>
    </source>
</evidence>
<dbReference type="SMART" id="SM00100">
    <property type="entry name" value="cNMP"/>
    <property type="match status" value="1"/>
</dbReference>
<dbReference type="SUPFAM" id="SSF82861">
    <property type="entry name" value="Mechanosensitive channel protein MscS (YggB), transmembrane region"/>
    <property type="match status" value="1"/>
</dbReference>
<dbReference type="SUPFAM" id="SSF51206">
    <property type="entry name" value="cAMP-binding domain-like"/>
    <property type="match status" value="1"/>
</dbReference>
<evidence type="ECO:0000256" key="7">
    <source>
        <dbReference type="SAM" id="Phobius"/>
    </source>
</evidence>
<dbReference type="SUPFAM" id="SSF50182">
    <property type="entry name" value="Sm-like ribonucleoproteins"/>
    <property type="match status" value="1"/>
</dbReference>
<dbReference type="Pfam" id="PF00027">
    <property type="entry name" value="cNMP_binding"/>
    <property type="match status" value="1"/>
</dbReference>